<organism evidence="1 2">
    <name type="scientific">Pseudorhodoplanes sinuspersici</name>
    <dbReference type="NCBI Taxonomy" id="1235591"/>
    <lineage>
        <taxon>Bacteria</taxon>
        <taxon>Pseudomonadati</taxon>
        <taxon>Pseudomonadota</taxon>
        <taxon>Alphaproteobacteria</taxon>
        <taxon>Hyphomicrobiales</taxon>
        <taxon>Pseudorhodoplanes</taxon>
    </lineage>
</organism>
<protein>
    <submittedName>
        <fullName evidence="1">Lysophospholipase</fullName>
    </submittedName>
</protein>
<sequence length="145" mass="16742">MPLHLIKLAVGCDSIDDLKEWVSARLKEKKKRGQKPEHIHTTRMVPKRADELTDRGSLYWVIKGQVMCRERILAIRPFVDKEGIGRCHIVLDGKIKPVMPRPYRAFQGWRYLADKDVPEDISKAAPGVAIMPEHLRRELRELGLL</sequence>
<evidence type="ECO:0000313" key="1">
    <source>
        <dbReference type="EMBL" id="ARQ03109.1"/>
    </source>
</evidence>
<dbReference type="Pfam" id="PF07370">
    <property type="entry name" value="DUF1489"/>
    <property type="match status" value="1"/>
</dbReference>
<evidence type="ECO:0000313" key="2">
    <source>
        <dbReference type="Proteomes" id="UP000194137"/>
    </source>
</evidence>
<dbReference type="KEGG" id="psin:CAK95_21860"/>
<dbReference type="AlphaFoldDB" id="A0A1W7A0H3"/>
<dbReference type="Proteomes" id="UP000194137">
    <property type="component" value="Chromosome"/>
</dbReference>
<reference evidence="1 2" key="1">
    <citation type="submission" date="2017-05" db="EMBL/GenBank/DDBJ databases">
        <title>Full genome sequence of Pseudorhodoplanes sinuspersici.</title>
        <authorList>
            <person name="Dastgheib S.M.M."/>
            <person name="Shavandi M."/>
            <person name="Tirandaz H."/>
        </authorList>
    </citation>
    <scope>NUCLEOTIDE SEQUENCE [LARGE SCALE GENOMIC DNA]</scope>
    <source>
        <strain evidence="1 2">RIPI110</strain>
    </source>
</reference>
<gene>
    <name evidence="1" type="ORF">CAK95_21860</name>
</gene>
<dbReference type="RefSeq" id="WP_086091573.1">
    <property type="nucleotide sequence ID" value="NZ_CP021112.1"/>
</dbReference>
<dbReference type="EMBL" id="CP021112">
    <property type="protein sequence ID" value="ARQ03109.1"/>
    <property type="molecule type" value="Genomic_DNA"/>
</dbReference>
<dbReference type="OrthoDB" id="9798292at2"/>
<proteinExistence type="predicted"/>
<dbReference type="InterPro" id="IPR008320">
    <property type="entry name" value="UCP032025"/>
</dbReference>
<keyword evidence="2" id="KW-1185">Reference proteome</keyword>
<name>A0A1W7A0H3_9HYPH</name>
<dbReference type="PIRSF" id="PIRSF032025">
    <property type="entry name" value="UCP032025"/>
    <property type="match status" value="1"/>
</dbReference>
<accession>A0A1W7A0H3</accession>
<dbReference type="STRING" id="1235591.CAK95_21860"/>